<protein>
    <submittedName>
        <fullName evidence="2">Uncharacterized protein</fullName>
    </submittedName>
</protein>
<proteinExistence type="predicted"/>
<feature type="compositionally biased region" description="Basic and acidic residues" evidence="1">
    <location>
        <begin position="59"/>
        <end position="73"/>
    </location>
</feature>
<dbReference type="AlphaFoldDB" id="A0A9Q0PUT0"/>
<reference evidence="2" key="2">
    <citation type="journal article" date="2023" name="Int. J. Mol. Sci.">
        <title>De Novo Assembly and Annotation of 11 Diverse Shrub Willow (Salix) Genomes Reveals Novel Gene Organization in Sex-Linked Regions.</title>
        <authorList>
            <person name="Hyden B."/>
            <person name="Feng K."/>
            <person name="Yates T.B."/>
            <person name="Jawdy S."/>
            <person name="Cereghino C."/>
            <person name="Smart L.B."/>
            <person name="Muchero W."/>
        </authorList>
    </citation>
    <scope>NUCLEOTIDE SEQUENCE</scope>
    <source>
        <tissue evidence="2">Shoot tip</tissue>
    </source>
</reference>
<feature type="region of interest" description="Disordered" evidence="1">
    <location>
        <begin position="1"/>
        <end position="73"/>
    </location>
</feature>
<comment type="caution">
    <text evidence="2">The sequence shown here is derived from an EMBL/GenBank/DDBJ whole genome shotgun (WGS) entry which is preliminary data.</text>
</comment>
<dbReference type="EMBL" id="JAPFFM010000017">
    <property type="protein sequence ID" value="KAJ6694711.1"/>
    <property type="molecule type" value="Genomic_DNA"/>
</dbReference>
<evidence type="ECO:0000256" key="1">
    <source>
        <dbReference type="SAM" id="MobiDB-lite"/>
    </source>
</evidence>
<evidence type="ECO:0000313" key="3">
    <source>
        <dbReference type="Proteomes" id="UP001151752"/>
    </source>
</evidence>
<dbReference type="Proteomes" id="UP001151752">
    <property type="component" value="Chromosome 3"/>
</dbReference>
<gene>
    <name evidence="2" type="ORF">OIU74_013937</name>
</gene>
<organism evidence="2 3">
    <name type="scientific">Salix koriyanagi</name>
    <dbReference type="NCBI Taxonomy" id="2511006"/>
    <lineage>
        <taxon>Eukaryota</taxon>
        <taxon>Viridiplantae</taxon>
        <taxon>Streptophyta</taxon>
        <taxon>Embryophyta</taxon>
        <taxon>Tracheophyta</taxon>
        <taxon>Spermatophyta</taxon>
        <taxon>Magnoliopsida</taxon>
        <taxon>eudicotyledons</taxon>
        <taxon>Gunneridae</taxon>
        <taxon>Pentapetalae</taxon>
        <taxon>rosids</taxon>
        <taxon>fabids</taxon>
        <taxon>Malpighiales</taxon>
        <taxon>Salicaceae</taxon>
        <taxon>Saliceae</taxon>
        <taxon>Salix</taxon>
    </lineage>
</organism>
<name>A0A9Q0PUT0_9ROSI</name>
<sequence>MGDPGCVLPLANRSVGLSSDPASEDSGGRTGSGSGRQMVKGRSGGWKKERGGKRLAGGTDERKREWGQAGRRD</sequence>
<accession>A0A9Q0PUT0</accession>
<keyword evidence="3" id="KW-1185">Reference proteome</keyword>
<evidence type="ECO:0000313" key="2">
    <source>
        <dbReference type="EMBL" id="KAJ6694711.1"/>
    </source>
</evidence>
<reference evidence="2" key="1">
    <citation type="submission" date="2022-11" db="EMBL/GenBank/DDBJ databases">
        <authorList>
            <person name="Hyden B.L."/>
            <person name="Feng K."/>
            <person name="Yates T."/>
            <person name="Jawdy S."/>
            <person name="Smart L.B."/>
            <person name="Muchero W."/>
        </authorList>
    </citation>
    <scope>NUCLEOTIDE SEQUENCE</scope>
    <source>
        <tissue evidence="2">Shoot tip</tissue>
    </source>
</reference>